<evidence type="ECO:0000256" key="9">
    <source>
        <dbReference type="ARBA" id="ARBA00023204"/>
    </source>
</evidence>
<evidence type="ECO:0000256" key="4">
    <source>
        <dbReference type="ARBA" id="ARBA00022723"/>
    </source>
</evidence>
<keyword evidence="12" id="KW-0456">Lyase</keyword>
<comment type="caution">
    <text evidence="12">The sequence shown here is derived from an EMBL/GenBank/DDBJ whole genome shotgun (WGS) entry which is preliminary data.</text>
</comment>
<dbReference type="InterPro" id="IPR011257">
    <property type="entry name" value="DNA_glycosylase"/>
</dbReference>
<dbReference type="PANTHER" id="PTHR10359">
    <property type="entry name" value="A/G-SPECIFIC ADENINE GLYCOSYLASE/ENDONUCLEASE III"/>
    <property type="match status" value="1"/>
</dbReference>
<comment type="similarity">
    <text evidence="2">Belongs to the Nth/MutY family.</text>
</comment>
<dbReference type="EMBL" id="VSSQ01043585">
    <property type="protein sequence ID" value="MPM97285.1"/>
    <property type="molecule type" value="Genomic_DNA"/>
</dbReference>
<dbReference type="FunFam" id="1.10.340.30:FF:000001">
    <property type="entry name" value="Endonuclease III"/>
    <property type="match status" value="1"/>
</dbReference>
<evidence type="ECO:0000256" key="8">
    <source>
        <dbReference type="ARBA" id="ARBA00023014"/>
    </source>
</evidence>
<evidence type="ECO:0000259" key="11">
    <source>
        <dbReference type="SMART" id="SM00478"/>
    </source>
</evidence>
<accession>A0A645E714</accession>
<proteinExistence type="inferred from homology"/>
<keyword evidence="9" id="KW-0234">DNA repair</keyword>
<gene>
    <name evidence="12" type="primary">nth_41</name>
    <name evidence="12" type="ORF">SDC9_144458</name>
</gene>
<dbReference type="InterPro" id="IPR005759">
    <property type="entry name" value="Nth"/>
</dbReference>
<dbReference type="Pfam" id="PF10576">
    <property type="entry name" value="EndIII_4Fe-2S"/>
    <property type="match status" value="1"/>
</dbReference>
<dbReference type="AlphaFoldDB" id="A0A645E714"/>
<protein>
    <submittedName>
        <fullName evidence="12">Endonuclease III</fullName>
        <ecNumber evidence="12">4.2.99.18</ecNumber>
    </submittedName>
</protein>
<keyword evidence="7" id="KW-0408">Iron</keyword>
<evidence type="ECO:0000256" key="5">
    <source>
        <dbReference type="ARBA" id="ARBA00022763"/>
    </source>
</evidence>
<dbReference type="InterPro" id="IPR003651">
    <property type="entry name" value="Endonuclease3_FeS-loop_motif"/>
</dbReference>
<dbReference type="InterPro" id="IPR023170">
    <property type="entry name" value="HhH_base_excis_C"/>
</dbReference>
<dbReference type="GO" id="GO:0140078">
    <property type="term" value="F:class I DNA-(apurinic or apyrimidinic site) endonuclease activity"/>
    <property type="evidence" value="ECO:0007669"/>
    <property type="project" value="UniProtKB-EC"/>
</dbReference>
<feature type="domain" description="HhH-GPD" evidence="11">
    <location>
        <begin position="61"/>
        <end position="208"/>
    </location>
</feature>
<dbReference type="SMART" id="SM00478">
    <property type="entry name" value="ENDO3c"/>
    <property type="match status" value="1"/>
</dbReference>
<dbReference type="GO" id="GO:0046872">
    <property type="term" value="F:metal ion binding"/>
    <property type="evidence" value="ECO:0007669"/>
    <property type="project" value="UniProtKB-KW"/>
</dbReference>
<dbReference type="HAMAP" id="MF_00942">
    <property type="entry name" value="Nth"/>
    <property type="match status" value="1"/>
</dbReference>
<keyword evidence="3" id="KW-0004">4Fe-4S</keyword>
<dbReference type="Pfam" id="PF00730">
    <property type="entry name" value="HhH-GPD"/>
    <property type="match status" value="1"/>
</dbReference>
<dbReference type="CDD" id="cd00056">
    <property type="entry name" value="ENDO3c"/>
    <property type="match status" value="1"/>
</dbReference>
<dbReference type="InterPro" id="IPR003265">
    <property type="entry name" value="HhH-GPD_domain"/>
</dbReference>
<sequence length="233" mass="25754">MNKYSQCLSLPKEAGNPSKKAELACSVKDALFEMYPGASCALDYAPGDDNDAFRLLIMARLSAQCTDKRVNEVSKQLFKSYPTPYAMADADINELERSVYPCGVYKVKSRNILDMSRIICEKYGGKVPDDEKELLALPGVGQKITNLMMGDVFGKPAIVADTHCIRISNKLGLCSSADPDKITAELTKLIDYKDRAAFCHAAVLFGREFCTARSPRCELCPLAKKLNERFTVN</sequence>
<dbReference type="SUPFAM" id="SSF48150">
    <property type="entry name" value="DNA-glycosylase"/>
    <property type="match status" value="1"/>
</dbReference>
<dbReference type="EC" id="4.2.99.18" evidence="12"/>
<organism evidence="12">
    <name type="scientific">bioreactor metagenome</name>
    <dbReference type="NCBI Taxonomy" id="1076179"/>
    <lineage>
        <taxon>unclassified sequences</taxon>
        <taxon>metagenomes</taxon>
        <taxon>ecological metagenomes</taxon>
    </lineage>
</organism>
<dbReference type="GO" id="GO:0051539">
    <property type="term" value="F:4 iron, 4 sulfur cluster binding"/>
    <property type="evidence" value="ECO:0007669"/>
    <property type="project" value="UniProtKB-KW"/>
</dbReference>
<keyword evidence="6" id="KW-0378">Hydrolase</keyword>
<name>A0A645E714_9ZZZZ</name>
<dbReference type="GO" id="GO:0006285">
    <property type="term" value="P:base-excision repair, AP site formation"/>
    <property type="evidence" value="ECO:0007669"/>
    <property type="project" value="TreeGrafter"/>
</dbReference>
<reference evidence="12" key="1">
    <citation type="submission" date="2019-08" db="EMBL/GenBank/DDBJ databases">
        <authorList>
            <person name="Kucharzyk K."/>
            <person name="Murdoch R.W."/>
            <person name="Higgins S."/>
            <person name="Loffler F."/>
        </authorList>
    </citation>
    <scope>NUCLEOTIDE SEQUENCE</scope>
</reference>
<keyword evidence="10" id="KW-0326">Glycosidase</keyword>
<comment type="cofactor">
    <cofactor evidence="1">
        <name>[4Fe-4S] cluster</name>
        <dbReference type="ChEBI" id="CHEBI:49883"/>
    </cofactor>
</comment>
<evidence type="ECO:0000256" key="10">
    <source>
        <dbReference type="ARBA" id="ARBA00023295"/>
    </source>
</evidence>
<keyword evidence="12" id="KW-0255">Endonuclease</keyword>
<keyword evidence="5" id="KW-0227">DNA damage</keyword>
<evidence type="ECO:0000256" key="1">
    <source>
        <dbReference type="ARBA" id="ARBA00001966"/>
    </source>
</evidence>
<evidence type="ECO:0000313" key="12">
    <source>
        <dbReference type="EMBL" id="MPM97285.1"/>
    </source>
</evidence>
<keyword evidence="8" id="KW-0411">Iron-sulfur</keyword>
<evidence type="ECO:0000256" key="2">
    <source>
        <dbReference type="ARBA" id="ARBA00008343"/>
    </source>
</evidence>
<evidence type="ECO:0000256" key="7">
    <source>
        <dbReference type="ARBA" id="ARBA00023004"/>
    </source>
</evidence>
<evidence type="ECO:0000256" key="6">
    <source>
        <dbReference type="ARBA" id="ARBA00022801"/>
    </source>
</evidence>
<dbReference type="PANTHER" id="PTHR10359:SF18">
    <property type="entry name" value="ENDONUCLEASE III"/>
    <property type="match status" value="1"/>
</dbReference>
<dbReference type="GO" id="GO:0019104">
    <property type="term" value="F:DNA N-glycosylase activity"/>
    <property type="evidence" value="ECO:0007669"/>
    <property type="project" value="TreeGrafter"/>
</dbReference>
<evidence type="ECO:0000256" key="3">
    <source>
        <dbReference type="ARBA" id="ARBA00022485"/>
    </source>
</evidence>
<keyword evidence="4" id="KW-0479">Metal-binding</keyword>
<dbReference type="Gene3D" id="1.10.340.30">
    <property type="entry name" value="Hypothetical protein, domain 2"/>
    <property type="match status" value="1"/>
</dbReference>
<keyword evidence="12" id="KW-0540">Nuclease</keyword>
<dbReference type="Gene3D" id="1.10.1670.10">
    <property type="entry name" value="Helix-hairpin-Helix base-excision DNA repair enzymes (C-terminal)"/>
    <property type="match status" value="1"/>
</dbReference>